<gene>
    <name evidence="3" type="ORF">R28058_25641</name>
</gene>
<proteinExistence type="predicted"/>
<reference evidence="3 4" key="1">
    <citation type="submission" date="2015-01" db="EMBL/GenBank/DDBJ databases">
        <authorList>
            <person name="Aslett A.Martin."/>
            <person name="De Silva Nishadi"/>
        </authorList>
    </citation>
    <scope>NUCLEOTIDE SEQUENCE [LARGE SCALE GENOMIC DNA]</scope>
    <source>
        <strain evidence="3 4">R28058</strain>
    </source>
</reference>
<keyword evidence="3" id="KW-0378">Hydrolase</keyword>
<organism evidence="3 4">
    <name type="scientific">Paraclostridium sordellii</name>
    <name type="common">Clostridium sordellii</name>
    <dbReference type="NCBI Taxonomy" id="1505"/>
    <lineage>
        <taxon>Bacteria</taxon>
        <taxon>Bacillati</taxon>
        <taxon>Bacillota</taxon>
        <taxon>Clostridia</taxon>
        <taxon>Peptostreptococcales</taxon>
        <taxon>Peptostreptococcaceae</taxon>
        <taxon>Paraclostridium</taxon>
    </lineage>
</organism>
<dbReference type="Proteomes" id="UP000049127">
    <property type="component" value="Unassembled WGS sequence"/>
</dbReference>
<dbReference type="GO" id="GO:0016787">
    <property type="term" value="F:hydrolase activity"/>
    <property type="evidence" value="ECO:0007669"/>
    <property type="project" value="UniProtKB-KW"/>
</dbReference>
<evidence type="ECO:0000313" key="3">
    <source>
        <dbReference type="EMBL" id="CEQ04847.1"/>
    </source>
</evidence>
<evidence type="ECO:0000259" key="2">
    <source>
        <dbReference type="Pfam" id="PF13529"/>
    </source>
</evidence>
<evidence type="ECO:0000256" key="1">
    <source>
        <dbReference type="SAM" id="Phobius"/>
    </source>
</evidence>
<name>A0A0C7GE30_PARSO</name>
<dbReference type="InterPro" id="IPR039564">
    <property type="entry name" value="Peptidase_C39-like"/>
</dbReference>
<dbReference type="EMBL" id="CEKZ01000022">
    <property type="protein sequence ID" value="CEQ04847.1"/>
    <property type="molecule type" value="Genomic_DNA"/>
</dbReference>
<keyword evidence="1" id="KW-1133">Transmembrane helix</keyword>
<dbReference type="RefSeq" id="WP_055335704.1">
    <property type="nucleotide sequence ID" value="NZ_CDNF01000008.1"/>
</dbReference>
<keyword evidence="1" id="KW-0812">Transmembrane</keyword>
<evidence type="ECO:0000313" key="4">
    <source>
        <dbReference type="Proteomes" id="UP000049127"/>
    </source>
</evidence>
<protein>
    <submittedName>
        <fullName evidence="3">Murein hydrolase domain-containing protein</fullName>
    </submittedName>
</protein>
<feature type="transmembrane region" description="Helical" evidence="1">
    <location>
        <begin position="20"/>
        <end position="37"/>
    </location>
</feature>
<feature type="domain" description="Peptidase C39-like" evidence="2">
    <location>
        <begin position="137"/>
        <end position="270"/>
    </location>
</feature>
<accession>A0A0C7GE30</accession>
<dbReference type="Gene3D" id="3.90.70.10">
    <property type="entry name" value="Cysteine proteinases"/>
    <property type="match status" value="1"/>
</dbReference>
<sequence>MAYSKGKHSAKSKTRNKNKVTYIVIPAVVAIGLFIGYKEISSAVTASDNEISQNLTSLPQDIINTDNPAIAKLVKMAPMYPRIYNILNNVNDYPQELLVMASKKPETINFVADYPQHKGGNSTSENITVEGEYTKGEIPLFMQWDERWGYDKYGPDFFAINGCGPTALSMVAVGLTGNTNISPRYVENFSQQNGYLVPGVGTAWSLMTDGARKLGLKSKVIPLSSESIINTLEKGHPIIATMGPGHFTTEGHYIVLTGVDSDGKIIVNDSDSKQRTSETWDVDVFLKEAKSLWAFSL</sequence>
<keyword evidence="1" id="KW-0472">Membrane</keyword>
<dbReference type="Pfam" id="PF13529">
    <property type="entry name" value="Peptidase_C39_2"/>
    <property type="match status" value="1"/>
</dbReference>
<dbReference type="OrthoDB" id="3186156at2"/>
<dbReference type="AlphaFoldDB" id="A0A0C7GE30"/>